<dbReference type="PANTHER" id="PTHR19876">
    <property type="entry name" value="COATOMER"/>
    <property type="match status" value="1"/>
</dbReference>
<dbReference type="SMART" id="SM00320">
    <property type="entry name" value="WD40"/>
    <property type="match status" value="1"/>
</dbReference>
<dbReference type="InterPro" id="IPR001680">
    <property type="entry name" value="WD40_rpt"/>
</dbReference>
<dbReference type="InterPro" id="IPR015943">
    <property type="entry name" value="WD40/YVTN_repeat-like_dom_sf"/>
</dbReference>
<dbReference type="PROSITE" id="PS50294">
    <property type="entry name" value="WD_REPEATS_REGION"/>
    <property type="match status" value="1"/>
</dbReference>
<dbReference type="Proteomes" id="UP001141253">
    <property type="component" value="Chromosome 1"/>
</dbReference>
<dbReference type="InterPro" id="IPR036322">
    <property type="entry name" value="WD40_repeat_dom_sf"/>
</dbReference>
<proteinExistence type="predicted"/>
<feature type="repeat" description="WD" evidence="3">
    <location>
        <begin position="1"/>
        <end position="28"/>
    </location>
</feature>
<reference evidence="4" key="1">
    <citation type="submission" date="2022-10" db="EMBL/GenBank/DDBJ databases">
        <authorList>
            <person name="Hyden B.L."/>
            <person name="Feng K."/>
            <person name="Yates T."/>
            <person name="Jawdy S."/>
            <person name="Smart L.B."/>
            <person name="Muchero W."/>
        </authorList>
    </citation>
    <scope>NUCLEOTIDE SEQUENCE</scope>
    <source>
        <tissue evidence="4">Shoot tip</tissue>
    </source>
</reference>
<organism evidence="4 5">
    <name type="scientific">Salix suchowensis</name>
    <dbReference type="NCBI Taxonomy" id="1278906"/>
    <lineage>
        <taxon>Eukaryota</taxon>
        <taxon>Viridiplantae</taxon>
        <taxon>Streptophyta</taxon>
        <taxon>Embryophyta</taxon>
        <taxon>Tracheophyta</taxon>
        <taxon>Spermatophyta</taxon>
        <taxon>Magnoliopsida</taxon>
        <taxon>eudicotyledons</taxon>
        <taxon>Gunneridae</taxon>
        <taxon>Pentapetalae</taxon>
        <taxon>rosids</taxon>
        <taxon>fabids</taxon>
        <taxon>Malpighiales</taxon>
        <taxon>Salicaceae</taxon>
        <taxon>Saliceae</taxon>
        <taxon>Salix</taxon>
    </lineage>
</organism>
<dbReference type="PANTHER" id="PTHR19876:SF75">
    <property type="entry name" value="COATOMER SUBUNIT BETA'-3"/>
    <property type="match status" value="1"/>
</dbReference>
<evidence type="ECO:0000256" key="3">
    <source>
        <dbReference type="PROSITE-ProRule" id="PRU00221"/>
    </source>
</evidence>
<reference evidence="4" key="2">
    <citation type="journal article" date="2023" name="Int. J. Mol. Sci.">
        <title>De Novo Assembly and Annotation of 11 Diverse Shrub Willow (Salix) Genomes Reveals Novel Gene Organization in Sex-Linked Regions.</title>
        <authorList>
            <person name="Hyden B."/>
            <person name="Feng K."/>
            <person name="Yates T.B."/>
            <person name="Jawdy S."/>
            <person name="Cereghino C."/>
            <person name="Smart L.B."/>
            <person name="Muchero W."/>
        </authorList>
    </citation>
    <scope>NUCLEOTIDE SEQUENCE</scope>
    <source>
        <tissue evidence="4">Shoot tip</tissue>
    </source>
</reference>
<protein>
    <submittedName>
        <fullName evidence="4">Uncharacterized protein</fullName>
    </submittedName>
</protein>
<evidence type="ECO:0000313" key="5">
    <source>
        <dbReference type="Proteomes" id="UP001141253"/>
    </source>
</evidence>
<dbReference type="Pfam" id="PF00400">
    <property type="entry name" value="WD40"/>
    <property type="match status" value="2"/>
</dbReference>
<keyword evidence="5" id="KW-1185">Reference proteome</keyword>
<comment type="caution">
    <text evidence="4">The sequence shown here is derived from an EMBL/GenBank/DDBJ whole genome shotgun (WGS) entry which is preliminary data.</text>
</comment>
<keyword evidence="2" id="KW-0677">Repeat</keyword>
<accession>A0ABQ9C8P1</accession>
<feature type="repeat" description="WD" evidence="3">
    <location>
        <begin position="29"/>
        <end position="70"/>
    </location>
</feature>
<evidence type="ECO:0000256" key="1">
    <source>
        <dbReference type="ARBA" id="ARBA00022574"/>
    </source>
</evidence>
<dbReference type="InterPro" id="IPR050844">
    <property type="entry name" value="Coatomer_complex_subunit"/>
</dbReference>
<evidence type="ECO:0000256" key="2">
    <source>
        <dbReference type="ARBA" id="ARBA00022737"/>
    </source>
</evidence>
<dbReference type="EMBL" id="JAPFFI010000005">
    <property type="protein sequence ID" value="KAJ6394573.1"/>
    <property type="molecule type" value="Genomic_DNA"/>
</dbReference>
<sequence>MTNYICLSGSDDFTVKVWDCETKSCVQTLEGHAHNVTSCCVHPQLPVIITTSEDKSIRLWDAATYRLENTVDYGLGRVWAVGCKQGSSQVAFGCDNGTTMLKVVLVDGRPSSNS</sequence>
<dbReference type="SUPFAM" id="SSF50978">
    <property type="entry name" value="WD40 repeat-like"/>
    <property type="match status" value="1"/>
</dbReference>
<dbReference type="PROSITE" id="PS50082">
    <property type="entry name" value="WD_REPEATS_2"/>
    <property type="match status" value="2"/>
</dbReference>
<evidence type="ECO:0000313" key="4">
    <source>
        <dbReference type="EMBL" id="KAJ6394573.1"/>
    </source>
</evidence>
<dbReference type="Gene3D" id="2.130.10.10">
    <property type="entry name" value="YVTN repeat-like/Quinoprotein amine dehydrogenase"/>
    <property type="match status" value="1"/>
</dbReference>
<keyword evidence="1 3" id="KW-0853">WD repeat</keyword>
<name>A0ABQ9C8P1_9ROSI</name>
<gene>
    <name evidence="4" type="ORF">OIU77_023723</name>
</gene>